<dbReference type="PROSITE" id="PS50206">
    <property type="entry name" value="RHODANESE_3"/>
    <property type="match status" value="1"/>
</dbReference>
<feature type="domain" description="Rhodanese" evidence="2">
    <location>
        <begin position="53"/>
        <end position="146"/>
    </location>
</feature>
<dbReference type="CDD" id="cd00158">
    <property type="entry name" value="RHOD"/>
    <property type="match status" value="1"/>
</dbReference>
<reference evidence="3" key="1">
    <citation type="submission" date="2022-07" db="EMBL/GenBank/DDBJ databases">
        <title>Arcobacter roscoffensis sp. nov., a marine bacterium isolated from coastal seawater collected from Roscoff, France.</title>
        <authorList>
            <person name="Pascual J."/>
            <person name="Lepeaux C."/>
            <person name="Methner A."/>
            <person name="Overmann J."/>
        </authorList>
    </citation>
    <scope>NUCLEOTIDE SEQUENCE</scope>
    <source>
        <strain evidence="3">ARW1-2F2</strain>
    </source>
</reference>
<protein>
    <submittedName>
        <fullName evidence="3">Rhodanese-like domain-containing protein</fullName>
    </submittedName>
</protein>
<dbReference type="Proteomes" id="UP001060012">
    <property type="component" value="Chromosome"/>
</dbReference>
<sequence length="171" mass="19602">MKLKSLLLMSFLSISSIFAQDFISYKQLTSKLINEDKKAGNYASDEDVKKALKAKDWLVVDVRTKEEWSSAHIKGSARVGRQAPEKALELFVYDMDDNFVKKNLIVVCNTAKRASLEAQTFRKMGFKEVKIYDIYSWIDNCNPVATGYSSKKHKTGTKNKFGFYYAEHCKK</sequence>
<dbReference type="PANTHER" id="PTHR44086:SF13">
    <property type="entry name" value="THIOSULFATE SULFURTRANSFERASE PSPE"/>
    <property type="match status" value="1"/>
</dbReference>
<dbReference type="EMBL" id="CP100595">
    <property type="protein sequence ID" value="UTJ06479.1"/>
    <property type="molecule type" value="Genomic_DNA"/>
</dbReference>
<dbReference type="SUPFAM" id="SSF52821">
    <property type="entry name" value="Rhodanese/Cell cycle control phosphatase"/>
    <property type="match status" value="1"/>
</dbReference>
<gene>
    <name evidence="3" type="ORF">NJU99_14735</name>
</gene>
<name>A0ABY5E2R6_9BACT</name>
<dbReference type="InterPro" id="IPR001763">
    <property type="entry name" value="Rhodanese-like_dom"/>
</dbReference>
<feature type="signal peptide" evidence="1">
    <location>
        <begin position="1"/>
        <end position="19"/>
    </location>
</feature>
<organism evidence="3 4">
    <name type="scientific">Arcobacter roscoffensis</name>
    <dbReference type="NCBI Taxonomy" id="2961520"/>
    <lineage>
        <taxon>Bacteria</taxon>
        <taxon>Pseudomonadati</taxon>
        <taxon>Campylobacterota</taxon>
        <taxon>Epsilonproteobacteria</taxon>
        <taxon>Campylobacterales</taxon>
        <taxon>Arcobacteraceae</taxon>
        <taxon>Arcobacter</taxon>
    </lineage>
</organism>
<dbReference type="InterPro" id="IPR036873">
    <property type="entry name" value="Rhodanese-like_dom_sf"/>
</dbReference>
<evidence type="ECO:0000256" key="1">
    <source>
        <dbReference type="SAM" id="SignalP"/>
    </source>
</evidence>
<evidence type="ECO:0000313" key="4">
    <source>
        <dbReference type="Proteomes" id="UP001060012"/>
    </source>
</evidence>
<keyword evidence="1" id="KW-0732">Signal</keyword>
<evidence type="ECO:0000313" key="3">
    <source>
        <dbReference type="EMBL" id="UTJ06479.1"/>
    </source>
</evidence>
<dbReference type="PANTHER" id="PTHR44086">
    <property type="entry name" value="THIOSULFATE SULFURTRANSFERASE RDL2, MITOCHONDRIAL-RELATED"/>
    <property type="match status" value="1"/>
</dbReference>
<feature type="chain" id="PRO_5047154644" evidence="1">
    <location>
        <begin position="20"/>
        <end position="171"/>
    </location>
</feature>
<dbReference type="RefSeq" id="WP_254576658.1">
    <property type="nucleotide sequence ID" value="NZ_CP100595.1"/>
</dbReference>
<accession>A0ABY5E2R6</accession>
<evidence type="ECO:0000259" key="2">
    <source>
        <dbReference type="PROSITE" id="PS50206"/>
    </source>
</evidence>
<dbReference type="Pfam" id="PF00581">
    <property type="entry name" value="Rhodanese"/>
    <property type="match status" value="1"/>
</dbReference>
<proteinExistence type="predicted"/>
<dbReference type="SMART" id="SM00450">
    <property type="entry name" value="RHOD"/>
    <property type="match status" value="1"/>
</dbReference>
<dbReference type="Gene3D" id="3.40.250.10">
    <property type="entry name" value="Rhodanese-like domain"/>
    <property type="match status" value="1"/>
</dbReference>
<keyword evidence="4" id="KW-1185">Reference proteome</keyword>